<dbReference type="GO" id="GO:0003700">
    <property type="term" value="F:DNA-binding transcription factor activity"/>
    <property type="evidence" value="ECO:0007669"/>
    <property type="project" value="InterPro"/>
</dbReference>
<name>A0A562J749_9BACI</name>
<dbReference type="PROSITE" id="PS51464">
    <property type="entry name" value="SIS"/>
    <property type="match status" value="1"/>
</dbReference>
<dbReference type="InterPro" id="IPR000281">
    <property type="entry name" value="HTH_RpiR"/>
</dbReference>
<dbReference type="PANTHER" id="PTHR30514:SF18">
    <property type="entry name" value="RPIR-FAMILY TRANSCRIPTIONAL REGULATOR"/>
    <property type="match status" value="1"/>
</dbReference>
<dbReference type="GO" id="GO:1901135">
    <property type="term" value="P:carbohydrate derivative metabolic process"/>
    <property type="evidence" value="ECO:0007669"/>
    <property type="project" value="InterPro"/>
</dbReference>
<dbReference type="InterPro" id="IPR001347">
    <property type="entry name" value="SIS_dom"/>
</dbReference>
<dbReference type="InterPro" id="IPR035472">
    <property type="entry name" value="RpiR-like_SIS"/>
</dbReference>
<dbReference type="GO" id="GO:0097367">
    <property type="term" value="F:carbohydrate derivative binding"/>
    <property type="evidence" value="ECO:0007669"/>
    <property type="project" value="InterPro"/>
</dbReference>
<dbReference type="SUPFAM" id="SSF53697">
    <property type="entry name" value="SIS domain"/>
    <property type="match status" value="1"/>
</dbReference>
<reference evidence="6 7" key="1">
    <citation type="journal article" date="2015" name="Stand. Genomic Sci.">
        <title>Genomic Encyclopedia of Bacterial and Archaeal Type Strains, Phase III: the genomes of soil and plant-associated and newly described type strains.</title>
        <authorList>
            <person name="Whitman W.B."/>
            <person name="Woyke T."/>
            <person name="Klenk H.P."/>
            <person name="Zhou Y."/>
            <person name="Lilburn T.G."/>
            <person name="Beck B.J."/>
            <person name="De Vos P."/>
            <person name="Vandamme P."/>
            <person name="Eisen J.A."/>
            <person name="Garrity G."/>
            <person name="Hugenholtz P."/>
            <person name="Kyrpides N.C."/>
        </authorList>
    </citation>
    <scope>NUCLEOTIDE SEQUENCE [LARGE SCALE GENOMIC DNA]</scope>
    <source>
        <strain evidence="6 7">CGMCC 1.10115</strain>
    </source>
</reference>
<dbReference type="Proteomes" id="UP000318667">
    <property type="component" value="Unassembled WGS sequence"/>
</dbReference>
<evidence type="ECO:0000256" key="2">
    <source>
        <dbReference type="ARBA" id="ARBA00023125"/>
    </source>
</evidence>
<dbReference type="PROSITE" id="PS51071">
    <property type="entry name" value="HTH_RPIR"/>
    <property type="match status" value="1"/>
</dbReference>
<dbReference type="Pfam" id="PF01418">
    <property type="entry name" value="HTH_6"/>
    <property type="match status" value="1"/>
</dbReference>
<evidence type="ECO:0000259" key="4">
    <source>
        <dbReference type="PROSITE" id="PS51071"/>
    </source>
</evidence>
<dbReference type="InterPro" id="IPR009057">
    <property type="entry name" value="Homeodomain-like_sf"/>
</dbReference>
<dbReference type="SUPFAM" id="SSF46689">
    <property type="entry name" value="Homeodomain-like"/>
    <property type="match status" value="1"/>
</dbReference>
<evidence type="ECO:0000256" key="1">
    <source>
        <dbReference type="ARBA" id="ARBA00023015"/>
    </source>
</evidence>
<keyword evidence="1" id="KW-0805">Transcription regulation</keyword>
<evidence type="ECO:0000256" key="3">
    <source>
        <dbReference type="ARBA" id="ARBA00023163"/>
    </source>
</evidence>
<dbReference type="RefSeq" id="WP_144546173.1">
    <property type="nucleotide sequence ID" value="NZ_CBCSDC010000078.1"/>
</dbReference>
<proteinExistence type="predicted"/>
<feature type="domain" description="SIS" evidence="5">
    <location>
        <begin position="127"/>
        <end position="267"/>
    </location>
</feature>
<dbReference type="AlphaFoldDB" id="A0A562J749"/>
<keyword evidence="7" id="KW-1185">Reference proteome</keyword>
<evidence type="ECO:0000313" key="7">
    <source>
        <dbReference type="Proteomes" id="UP000318667"/>
    </source>
</evidence>
<dbReference type="Pfam" id="PF01380">
    <property type="entry name" value="SIS"/>
    <property type="match status" value="1"/>
</dbReference>
<dbReference type="InterPro" id="IPR047640">
    <property type="entry name" value="RpiR-like"/>
</dbReference>
<dbReference type="GO" id="GO:0003677">
    <property type="term" value="F:DNA binding"/>
    <property type="evidence" value="ECO:0007669"/>
    <property type="project" value="UniProtKB-KW"/>
</dbReference>
<accession>A0A562J749</accession>
<dbReference type="Gene3D" id="3.40.50.10490">
    <property type="entry name" value="Glucose-6-phosphate isomerase like protein, domain 1"/>
    <property type="match status" value="1"/>
</dbReference>
<comment type="caution">
    <text evidence="6">The sequence shown here is derived from an EMBL/GenBank/DDBJ whole genome shotgun (WGS) entry which is preliminary data.</text>
</comment>
<keyword evidence="3" id="KW-0804">Transcription</keyword>
<gene>
    <name evidence="6" type="ORF">IQ19_05136</name>
</gene>
<dbReference type="PANTHER" id="PTHR30514">
    <property type="entry name" value="GLUCOKINASE"/>
    <property type="match status" value="1"/>
</dbReference>
<dbReference type="InterPro" id="IPR036388">
    <property type="entry name" value="WH-like_DNA-bd_sf"/>
</dbReference>
<sequence>MHENEVYKRIVENQLTMSKSHKKVANYLIENQKTAAFLTVSKLAKNVGVGEATIIRFATSLGFDGYSDMQKFLQQAMQQKFTSAEEFSNTTGANEDPKNIAREILSDDIHNMKTTLSQLNLDVFNEAVSEMIKAKRIYIISYRSAASIGSFLEFYLNLVLQNTEMIRQSDGATEHLLDISDQDMVITISFPRYTKRTIETLKYVKQKGAKTLVITDHLMSPLVPYGDITLFAETEINSFIDSFSAPLSIINALITAITRSEHQKVENRLKELEELWDQFDIFYE</sequence>
<dbReference type="GeneID" id="65406213"/>
<dbReference type="OrthoDB" id="2930at2"/>
<evidence type="ECO:0000313" key="6">
    <source>
        <dbReference type="EMBL" id="TWH78937.1"/>
    </source>
</evidence>
<keyword evidence="2" id="KW-0238">DNA-binding</keyword>
<dbReference type="Gene3D" id="1.10.10.10">
    <property type="entry name" value="Winged helix-like DNA-binding domain superfamily/Winged helix DNA-binding domain"/>
    <property type="match status" value="1"/>
</dbReference>
<organism evidence="6 7">
    <name type="scientific">Cytobacillus oceanisediminis</name>
    <dbReference type="NCBI Taxonomy" id="665099"/>
    <lineage>
        <taxon>Bacteria</taxon>
        <taxon>Bacillati</taxon>
        <taxon>Bacillota</taxon>
        <taxon>Bacilli</taxon>
        <taxon>Bacillales</taxon>
        <taxon>Bacillaceae</taxon>
        <taxon>Cytobacillus</taxon>
    </lineage>
</organism>
<evidence type="ECO:0000259" key="5">
    <source>
        <dbReference type="PROSITE" id="PS51464"/>
    </source>
</evidence>
<feature type="domain" description="HTH rpiR-type" evidence="4">
    <location>
        <begin position="4"/>
        <end position="80"/>
    </location>
</feature>
<dbReference type="EMBL" id="VLKI01000026">
    <property type="protein sequence ID" value="TWH78937.1"/>
    <property type="molecule type" value="Genomic_DNA"/>
</dbReference>
<dbReference type="CDD" id="cd05013">
    <property type="entry name" value="SIS_RpiR"/>
    <property type="match status" value="1"/>
</dbReference>
<protein>
    <submittedName>
        <fullName evidence="6">RpiR family transcriptional regulator</fullName>
    </submittedName>
</protein>
<dbReference type="InterPro" id="IPR046348">
    <property type="entry name" value="SIS_dom_sf"/>
</dbReference>